<dbReference type="Pfam" id="PF00092">
    <property type="entry name" value="VWA"/>
    <property type="match status" value="1"/>
</dbReference>
<dbReference type="InterPro" id="IPR001343">
    <property type="entry name" value="Hemolysn_Ca-bd"/>
</dbReference>
<evidence type="ECO:0000259" key="4">
    <source>
        <dbReference type="PROSITE" id="PS50234"/>
    </source>
</evidence>
<dbReference type="InterPro" id="IPR007280">
    <property type="entry name" value="Peptidase_C_arc/bac"/>
</dbReference>
<dbReference type="SMART" id="SM00327">
    <property type="entry name" value="VWA"/>
    <property type="match status" value="1"/>
</dbReference>
<dbReference type="GO" id="GO:0005576">
    <property type="term" value="C:extracellular region"/>
    <property type="evidence" value="ECO:0007669"/>
    <property type="project" value="UniProtKB-SubCell"/>
</dbReference>
<dbReference type="Gene3D" id="2.150.10.10">
    <property type="entry name" value="Serralysin-like metalloprotease, C-terminal"/>
    <property type="match status" value="7"/>
</dbReference>
<name>A0A850LFQ4_9RHOB</name>
<dbReference type="RefSeq" id="WP_011241936.1">
    <property type="nucleotide sequence ID" value="NZ_JABXIY010000020.1"/>
</dbReference>
<keyword evidence="2" id="KW-0964">Secreted</keyword>
<dbReference type="InterPro" id="IPR036465">
    <property type="entry name" value="vWFA_dom_sf"/>
</dbReference>
<dbReference type="GO" id="GO:0005509">
    <property type="term" value="F:calcium ion binding"/>
    <property type="evidence" value="ECO:0007669"/>
    <property type="project" value="InterPro"/>
</dbReference>
<dbReference type="Pfam" id="PF04151">
    <property type="entry name" value="PPC"/>
    <property type="match status" value="1"/>
</dbReference>
<comment type="caution">
    <text evidence="5">The sequence shown here is derived from an EMBL/GenBank/DDBJ whole genome shotgun (WGS) entry which is preliminary data.</text>
</comment>
<proteinExistence type="predicted"/>
<feature type="domain" description="VWFA" evidence="4">
    <location>
        <begin position="294"/>
        <end position="521"/>
    </location>
</feature>
<protein>
    <submittedName>
        <fullName evidence="5">VWA domain-containing protein</fullName>
    </submittedName>
</protein>
<feature type="compositionally biased region" description="Gly residues" evidence="3">
    <location>
        <begin position="698"/>
        <end position="719"/>
    </location>
</feature>
<evidence type="ECO:0000256" key="1">
    <source>
        <dbReference type="ARBA" id="ARBA00004613"/>
    </source>
</evidence>
<evidence type="ECO:0000313" key="5">
    <source>
        <dbReference type="EMBL" id="NVK96763.1"/>
    </source>
</evidence>
<dbReference type="PROSITE" id="PS00330">
    <property type="entry name" value="HEMOLYSIN_CALCIUM"/>
    <property type="match status" value="9"/>
</dbReference>
<feature type="compositionally biased region" description="Low complexity" evidence="3">
    <location>
        <begin position="926"/>
        <end position="935"/>
    </location>
</feature>
<feature type="compositionally biased region" description="Low complexity" evidence="3">
    <location>
        <begin position="676"/>
        <end position="688"/>
    </location>
</feature>
<dbReference type="PANTHER" id="PTHR38340:SF1">
    <property type="entry name" value="S-LAYER PROTEIN"/>
    <property type="match status" value="1"/>
</dbReference>
<accession>A0A850LFQ4</accession>
<dbReference type="InterPro" id="IPR002035">
    <property type="entry name" value="VWF_A"/>
</dbReference>
<dbReference type="InterPro" id="IPR011049">
    <property type="entry name" value="Serralysin-like_metalloprot_C"/>
</dbReference>
<dbReference type="PROSITE" id="PS50234">
    <property type="entry name" value="VWFA"/>
    <property type="match status" value="1"/>
</dbReference>
<feature type="region of interest" description="Disordered" evidence="3">
    <location>
        <begin position="922"/>
        <end position="942"/>
    </location>
</feature>
<dbReference type="EMBL" id="JABXIY010000020">
    <property type="protein sequence ID" value="NVK96763.1"/>
    <property type="molecule type" value="Genomic_DNA"/>
</dbReference>
<evidence type="ECO:0000313" key="6">
    <source>
        <dbReference type="Proteomes" id="UP000565723"/>
    </source>
</evidence>
<feature type="region of interest" description="Disordered" evidence="3">
    <location>
        <begin position="656"/>
        <end position="722"/>
    </location>
</feature>
<dbReference type="InterPro" id="IPR050557">
    <property type="entry name" value="RTX_toxin/Mannuronan_C5-epim"/>
</dbReference>
<dbReference type="Pfam" id="PF00353">
    <property type="entry name" value="HemolysinCabind"/>
    <property type="match status" value="10"/>
</dbReference>
<dbReference type="OMA" id="VIAKGGW"/>
<dbReference type="Gene3D" id="2.60.120.380">
    <property type="match status" value="1"/>
</dbReference>
<organism evidence="5 6">
    <name type="scientific">Ruegeria pomeroyi</name>
    <dbReference type="NCBI Taxonomy" id="89184"/>
    <lineage>
        <taxon>Bacteria</taxon>
        <taxon>Pseudomonadati</taxon>
        <taxon>Pseudomonadota</taxon>
        <taxon>Alphaproteobacteria</taxon>
        <taxon>Rhodobacterales</taxon>
        <taxon>Roseobacteraceae</taxon>
        <taxon>Ruegeria</taxon>
    </lineage>
</organism>
<dbReference type="PANTHER" id="PTHR38340">
    <property type="entry name" value="S-LAYER PROTEIN"/>
    <property type="match status" value="1"/>
</dbReference>
<dbReference type="Proteomes" id="UP000565723">
    <property type="component" value="Unassembled WGS sequence"/>
</dbReference>
<dbReference type="SUPFAM" id="SSF53300">
    <property type="entry name" value="vWA-like"/>
    <property type="match status" value="1"/>
</dbReference>
<dbReference type="InterPro" id="IPR018511">
    <property type="entry name" value="Hemolysin-typ_Ca-bd_CS"/>
</dbReference>
<sequence>MTIETVLSHTTFTGYTAAQRTILENALRDMYANSATGKILLDKVTAALPLDIKFVAGEAQAFRGTGRVELDFAAVANLAYFDANGKGVAVEIEHVLRHELVHALQGIGDSPRGTTSTDSAKGPTLVFEKAINDEMSKSNRLSYEGVDSDTAIIPGTDYTGGAAIDLALARSGNEDTSGNNPATNDLLWGRGNGSNYFKSGNGTDYLYGNGGNDVLEGGGGNDSVNGGTGTDRAVFSGNCSDYTITSNANGTITIADNRANSPDGTDTLKDVEYARFADGEMNLTTGEFACPGQNVVIVIDKTGSMSNDIAAAKAAAIEIANALFGTTEKPVASTLAIVTYWDSNTVTNLSFTKHDSVADRKAAALAALNNLSTSTSGMTENLNTALLHAINGNAGTWDTRNKSNKIIVFTDEDADDPHLRAEVVSKALAADIAVPPPPVGNAVPLQSAIEQVQGTNFVDYTDTPFSDPYGAAPLQILPVVIGNSSTANSDLESLADQTNGQVFNASTSDPSQAAQNVIAAINASSGTDGDDSLTGDDNPNSIGGLAGNDTISGAGGNDTLSGGPGDDVLNGGAGDDSLRGNAGYDTVDGGADTDTVVVNANSTDVNIIGSSDPITIQSPDGDVVISNVEFVRFLDRTMAVSTLATLTTVNTFGGRGDDSMDGDANGNRLWGREGNDTVNGNGGNDTLNGGLGNDAVNGGEGADQLSGGGGNDTLDGGDGTDTAVFDLTSASASVDGPDDALRVDTGQGIVTLRNIEFVRFTDRTFNLTDLQALRDQTLIGTPGNDTLRGSYGNDTILGLDGDDELDGGLDNDVLNSGEGQDTLLGGPGDDLLRVTQTIAPTVVDNTVSNPVSNPMTLPENWSLDAFGDVADPTTVPHQTLAITGSDETQEAFRFTATAGQIWTFDIDGADFDTVLALYDNNGTQITSNDDSSTSNGAGGSTSGRDSFIQHTFAADGTYIIALQRYGGGTISSTQMATLNISATGVTVPPVTTTDANLLDGGADNDTLEGGGGDDTLIGGLGDDSMTGGAGSDTAILATSQQFVSGQNVTGGVQLTSSQGVDFLGSDIEFVQFNDGTLTLAQAAALAGTVPSAINGTNAGEAVDGTTATEIINGLEGADWISPGGGSDTVDGGPGNDMLSFFNLPDTPGRTNLDYRLTIDMGAGTAVSHDGAERIQFANIERLTGTIFADHITGSSSDDYIRGLGDYDWIVATEGADTIDGGNGQDMISFLEWQNTDPNTISDAFTPNGAPPTGAQATGVLVNLANPTQNTNLASGLTLVSVERVTGSARQDVFYGDDGQNDFRGLGDFDWFVSSDGGRERYYGGDGVDTVTYFNAPGAVTANLRNGAVVNGNESGYGTQGWAARDLYFEIENLVGSNFGDHLTGSADRNQLSGLDGDDFLFGFGNIDYLKGGAGNDTIDGGGSSDYALFDGDLVDYTLTRTAENRVTVVGPDGNDSLIDVEYFRFDDQDVRIWDLPLV</sequence>
<dbReference type="SUPFAM" id="SSF51120">
    <property type="entry name" value="beta-Roll"/>
    <property type="match status" value="7"/>
</dbReference>
<feature type="region of interest" description="Disordered" evidence="3">
    <location>
        <begin position="523"/>
        <end position="590"/>
    </location>
</feature>
<gene>
    <name evidence="5" type="ORF">HW564_07525</name>
</gene>
<reference evidence="5 6" key="1">
    <citation type="journal article" date="2020" name="Proc. Natl. Acad. Sci. U.S.A.">
        <title>Ecological drivers of bacterial community assembly in synthetic phycospheres.</title>
        <authorList>
            <person name="Fu H."/>
            <person name="Uchimiya M."/>
            <person name="Gore J."/>
            <person name="Moran M.A."/>
        </authorList>
    </citation>
    <scope>NUCLEOTIDE SEQUENCE [LARGE SCALE GENOMIC DNA]</scope>
    <source>
        <strain evidence="5">HF-Din03</strain>
    </source>
</reference>
<evidence type="ECO:0000256" key="3">
    <source>
        <dbReference type="SAM" id="MobiDB-lite"/>
    </source>
</evidence>
<dbReference type="PRINTS" id="PR00313">
    <property type="entry name" value="CABNDNGRPT"/>
</dbReference>
<evidence type="ECO:0000256" key="2">
    <source>
        <dbReference type="ARBA" id="ARBA00022525"/>
    </source>
</evidence>
<comment type="subcellular location">
    <subcellularLocation>
        <location evidence="1">Secreted</location>
    </subcellularLocation>
</comment>